<dbReference type="GO" id="GO:0016779">
    <property type="term" value="F:nucleotidyltransferase activity"/>
    <property type="evidence" value="ECO:0007669"/>
    <property type="project" value="UniProtKB-KW"/>
</dbReference>
<keyword evidence="4" id="KW-0255">Endonuclease</keyword>
<evidence type="ECO:0000259" key="6">
    <source>
        <dbReference type="PROSITE" id="PS50994"/>
    </source>
</evidence>
<evidence type="ECO:0000256" key="1">
    <source>
        <dbReference type="ARBA" id="ARBA00022679"/>
    </source>
</evidence>
<dbReference type="PANTHER" id="PTHR37984">
    <property type="entry name" value="PROTEIN CBG26694"/>
    <property type="match status" value="1"/>
</dbReference>
<accession>A0A498M7S9</accession>
<dbReference type="InterPro" id="IPR050951">
    <property type="entry name" value="Retrovirus_Pol_polyprotein"/>
</dbReference>
<evidence type="ECO:0000256" key="4">
    <source>
        <dbReference type="ARBA" id="ARBA00022759"/>
    </source>
</evidence>
<dbReference type="GO" id="GO:0003676">
    <property type="term" value="F:nucleic acid binding"/>
    <property type="evidence" value="ECO:0007669"/>
    <property type="project" value="InterPro"/>
</dbReference>
<dbReference type="Proteomes" id="UP000290572">
    <property type="component" value="Unassembled WGS sequence"/>
</dbReference>
<feature type="domain" description="Integrase catalytic" evidence="6">
    <location>
        <begin position="101"/>
        <end position="278"/>
    </location>
</feature>
<keyword evidence="1" id="KW-0808">Transferase</keyword>
<dbReference type="GO" id="GO:0004519">
    <property type="term" value="F:endonuclease activity"/>
    <property type="evidence" value="ECO:0007669"/>
    <property type="project" value="UniProtKB-KW"/>
</dbReference>
<dbReference type="InterPro" id="IPR021109">
    <property type="entry name" value="Peptidase_aspartic_dom_sf"/>
</dbReference>
<dbReference type="InterPro" id="IPR001584">
    <property type="entry name" value="Integrase_cat-core"/>
</dbReference>
<evidence type="ECO:0000313" key="8">
    <source>
        <dbReference type="Proteomes" id="UP000290572"/>
    </source>
</evidence>
<reference evidence="7 8" key="1">
    <citation type="submission" date="2018-03" db="EMBL/GenBank/DDBJ databases">
        <title>Draft genome sequence of Rohu Carp (Labeo rohita).</title>
        <authorList>
            <person name="Das P."/>
            <person name="Kushwaha B."/>
            <person name="Joshi C.G."/>
            <person name="Kumar D."/>
            <person name="Nagpure N.S."/>
            <person name="Sahoo L."/>
            <person name="Das S.P."/>
            <person name="Bit A."/>
            <person name="Patnaik S."/>
            <person name="Meher P.K."/>
            <person name="Jayasankar P."/>
            <person name="Koringa P.G."/>
            <person name="Patel N.V."/>
            <person name="Hinsu A.T."/>
            <person name="Kumar R."/>
            <person name="Pandey M."/>
            <person name="Agarwal S."/>
            <person name="Srivastava S."/>
            <person name="Singh M."/>
            <person name="Iquebal M.A."/>
            <person name="Jaiswal S."/>
            <person name="Angadi U.B."/>
            <person name="Kumar N."/>
            <person name="Raza M."/>
            <person name="Shah T.M."/>
            <person name="Rai A."/>
            <person name="Jena J.K."/>
        </authorList>
    </citation>
    <scope>NUCLEOTIDE SEQUENCE [LARGE SCALE GENOMIC DNA]</scope>
    <source>
        <strain evidence="7">DASCIFA01</strain>
        <tissue evidence="7">Testis</tissue>
    </source>
</reference>
<feature type="region of interest" description="Disordered" evidence="5">
    <location>
        <begin position="302"/>
        <end position="322"/>
    </location>
</feature>
<dbReference type="Gene3D" id="3.30.420.10">
    <property type="entry name" value="Ribonuclease H-like superfamily/Ribonuclease H"/>
    <property type="match status" value="1"/>
</dbReference>
<evidence type="ECO:0000313" key="7">
    <source>
        <dbReference type="EMBL" id="RXN15254.1"/>
    </source>
</evidence>
<dbReference type="AlphaFoldDB" id="A0A498M7S9"/>
<evidence type="ECO:0000256" key="5">
    <source>
        <dbReference type="SAM" id="MobiDB-lite"/>
    </source>
</evidence>
<gene>
    <name evidence="7" type="ORF">ROHU_008799</name>
</gene>
<organism evidence="7 8">
    <name type="scientific">Labeo rohita</name>
    <name type="common">Indian major carp</name>
    <name type="synonym">Cyprinus rohita</name>
    <dbReference type="NCBI Taxonomy" id="84645"/>
    <lineage>
        <taxon>Eukaryota</taxon>
        <taxon>Metazoa</taxon>
        <taxon>Chordata</taxon>
        <taxon>Craniata</taxon>
        <taxon>Vertebrata</taxon>
        <taxon>Euteleostomi</taxon>
        <taxon>Actinopterygii</taxon>
        <taxon>Neopterygii</taxon>
        <taxon>Teleostei</taxon>
        <taxon>Ostariophysi</taxon>
        <taxon>Cypriniformes</taxon>
        <taxon>Cyprinidae</taxon>
        <taxon>Labeoninae</taxon>
        <taxon>Labeonini</taxon>
        <taxon>Labeo</taxon>
    </lineage>
</organism>
<feature type="compositionally biased region" description="Polar residues" evidence="5">
    <location>
        <begin position="313"/>
        <end position="322"/>
    </location>
</feature>
<name>A0A498M7S9_LABRO</name>
<dbReference type="SUPFAM" id="SSF53098">
    <property type="entry name" value="Ribonuclease H-like"/>
    <property type="match status" value="1"/>
</dbReference>
<dbReference type="EMBL" id="QBIY01012859">
    <property type="protein sequence ID" value="RXN15254.1"/>
    <property type="molecule type" value="Genomic_DNA"/>
</dbReference>
<sequence>MGNCPVARMVNPGLDTGAAVTAIPESLYSKRSHGVLSPPTKKLCGPSNTTIQVRGQFEASLHHQGKMIKHPVFVIPRLVTPLLGLPAIKELNLLHTVDVIQTAEPNYKELFPKVFTGLGKLEGAYKIKLKESTTAFALSVPRRVPLPMMNKVKEEQNGRPGCHSSHLRSDGVVLRVPEVLVTDNRPQFAASDFADYAKDYNFHHVTSSPHYPQSNGEAERAVRTVKTLLRKGEDPHKALMAYRATPLTSGASPAQLLMGQNIRTTLPVNPSTLKAAWPNLSTFKKKDKALKEKQAKWYNKRHRGHAKNPFYRQDNQSGSKMYQMQGESQILLIPPVLTS</sequence>
<dbReference type="GO" id="GO:0015074">
    <property type="term" value="P:DNA integration"/>
    <property type="evidence" value="ECO:0007669"/>
    <property type="project" value="InterPro"/>
</dbReference>
<keyword evidence="8" id="KW-1185">Reference proteome</keyword>
<evidence type="ECO:0000256" key="3">
    <source>
        <dbReference type="ARBA" id="ARBA00022722"/>
    </source>
</evidence>
<dbReference type="SUPFAM" id="SSF50630">
    <property type="entry name" value="Acid proteases"/>
    <property type="match status" value="1"/>
</dbReference>
<dbReference type="InterPro" id="IPR012337">
    <property type="entry name" value="RNaseH-like_sf"/>
</dbReference>
<keyword evidence="4" id="KW-0378">Hydrolase</keyword>
<keyword evidence="3" id="KW-0540">Nuclease</keyword>
<proteinExistence type="predicted"/>
<dbReference type="PROSITE" id="PS50994">
    <property type="entry name" value="INTEGRASE"/>
    <property type="match status" value="1"/>
</dbReference>
<protein>
    <submittedName>
        <fullName evidence="7">Transposon Ty3-G Gag-Pol poly</fullName>
    </submittedName>
</protein>
<comment type="caution">
    <text evidence="7">The sequence shown here is derived from an EMBL/GenBank/DDBJ whole genome shotgun (WGS) entry which is preliminary data.</text>
</comment>
<evidence type="ECO:0000256" key="2">
    <source>
        <dbReference type="ARBA" id="ARBA00022695"/>
    </source>
</evidence>
<dbReference type="PANTHER" id="PTHR37984:SF5">
    <property type="entry name" value="PROTEIN NYNRIN-LIKE"/>
    <property type="match status" value="1"/>
</dbReference>
<keyword evidence="2" id="KW-0548">Nucleotidyltransferase</keyword>
<dbReference type="InterPro" id="IPR036397">
    <property type="entry name" value="RNaseH_sf"/>
</dbReference>